<dbReference type="InterPro" id="IPR044141">
    <property type="entry name" value="AhpF_NTD_C"/>
</dbReference>
<dbReference type="SUPFAM" id="SSF51905">
    <property type="entry name" value="FAD/NAD(P)-binding domain"/>
    <property type="match status" value="1"/>
</dbReference>
<dbReference type="EMBL" id="QRYC01000011">
    <property type="protein sequence ID" value="RGU56251.1"/>
    <property type="molecule type" value="Genomic_DNA"/>
</dbReference>
<dbReference type="PIRSF" id="PIRSF000238">
    <property type="entry name" value="AhpF"/>
    <property type="match status" value="1"/>
</dbReference>
<dbReference type="GO" id="GO:0005829">
    <property type="term" value="C:cytosol"/>
    <property type="evidence" value="ECO:0007669"/>
    <property type="project" value="UniProtKB-ARBA"/>
</dbReference>
<keyword evidence="4 9" id="KW-0274">FAD</keyword>
<dbReference type="InterPro" id="IPR050097">
    <property type="entry name" value="Ferredoxin-NADP_redctase_2"/>
</dbReference>
<dbReference type="GO" id="GO:0000302">
    <property type="term" value="P:response to reactive oxygen species"/>
    <property type="evidence" value="ECO:0007669"/>
    <property type="project" value="InterPro"/>
</dbReference>
<evidence type="ECO:0000256" key="10">
    <source>
        <dbReference type="PIRSR" id="PIRSR000238-2"/>
    </source>
</evidence>
<dbReference type="SUPFAM" id="SSF52833">
    <property type="entry name" value="Thioredoxin-like"/>
    <property type="match status" value="2"/>
</dbReference>
<reference evidence="13" key="2">
    <citation type="submission" date="2022-01" db="EMBL/GenBank/DDBJ databases">
        <title>Collection of gut derived symbiotic bacterial strains cultured from healthy donors.</title>
        <authorList>
            <person name="Lin H."/>
            <person name="Kohout C."/>
            <person name="Waligurski E."/>
            <person name="Pamer E.G."/>
        </authorList>
    </citation>
    <scope>NUCLEOTIDE SEQUENCE</scope>
    <source>
        <strain evidence="13">DFI.1.149</strain>
    </source>
</reference>
<feature type="domain" description="Thioredoxin-like fold" evidence="12">
    <location>
        <begin position="124"/>
        <end position="184"/>
    </location>
</feature>
<proteinExistence type="inferred from homology"/>
<dbReference type="Gene3D" id="3.40.30.80">
    <property type="match status" value="1"/>
</dbReference>
<keyword evidence="6 9" id="KW-0520">NAD</keyword>
<keyword evidence="9" id="KW-0521">NADP</keyword>
<dbReference type="NCBIfam" id="TIGR03140">
    <property type="entry name" value="AhpF"/>
    <property type="match status" value="1"/>
</dbReference>
<keyword evidence="3" id="KW-0285">Flavoprotein</keyword>
<comment type="caution">
    <text evidence="14">The sequence shown here is derived from an EMBL/GenBank/DDBJ whole genome shotgun (WGS) entry which is preliminary data.</text>
</comment>
<comment type="subunit">
    <text evidence="2">Homodimer.</text>
</comment>
<evidence type="ECO:0000256" key="5">
    <source>
        <dbReference type="ARBA" id="ARBA00023002"/>
    </source>
</evidence>
<evidence type="ECO:0000313" key="13">
    <source>
        <dbReference type="EMBL" id="MCG4958367.1"/>
    </source>
</evidence>
<evidence type="ECO:0000256" key="9">
    <source>
        <dbReference type="PIRSR" id="PIRSR000238-1"/>
    </source>
</evidence>
<dbReference type="PRINTS" id="PR00469">
    <property type="entry name" value="PNDRDTASEII"/>
</dbReference>
<keyword evidence="7 10" id="KW-1015">Disulfide bond</keyword>
<dbReference type="InterPro" id="IPR012336">
    <property type="entry name" value="Thioredoxin-like_fold"/>
</dbReference>
<evidence type="ECO:0000259" key="12">
    <source>
        <dbReference type="Pfam" id="PF13192"/>
    </source>
</evidence>
<evidence type="ECO:0000256" key="3">
    <source>
        <dbReference type="ARBA" id="ARBA00022630"/>
    </source>
</evidence>
<evidence type="ECO:0000256" key="7">
    <source>
        <dbReference type="ARBA" id="ARBA00023157"/>
    </source>
</evidence>
<feature type="binding site" evidence="9">
    <location>
        <begin position="474"/>
        <end position="484"/>
    </location>
    <ligand>
        <name>FAD</name>
        <dbReference type="ChEBI" id="CHEBI:57692"/>
    </ligand>
</feature>
<dbReference type="GO" id="GO:0102039">
    <property type="term" value="F:NADH-dependent peroxiredoxin activity"/>
    <property type="evidence" value="ECO:0007669"/>
    <property type="project" value="InterPro"/>
</dbReference>
<comment type="similarity">
    <text evidence="1">Belongs to the class-II pyridine nucleotide-disulfide oxidoreductase family.</text>
</comment>
<evidence type="ECO:0000256" key="6">
    <source>
        <dbReference type="ARBA" id="ARBA00023027"/>
    </source>
</evidence>
<dbReference type="InterPro" id="IPR012081">
    <property type="entry name" value="Alkyl_hydroperoxide_Rdtase_suF"/>
</dbReference>
<dbReference type="Proteomes" id="UP001199750">
    <property type="component" value="Unassembled WGS sequence"/>
</dbReference>
<dbReference type="PRINTS" id="PR00368">
    <property type="entry name" value="FADPNR"/>
</dbReference>
<evidence type="ECO:0000313" key="14">
    <source>
        <dbReference type="EMBL" id="RGU56251.1"/>
    </source>
</evidence>
<dbReference type="GO" id="GO:0016668">
    <property type="term" value="F:oxidoreductase activity, acting on a sulfur group of donors, NAD(P) as acceptor"/>
    <property type="evidence" value="ECO:0007669"/>
    <property type="project" value="UniProtKB-ARBA"/>
</dbReference>
<dbReference type="Gene3D" id="3.50.50.60">
    <property type="entry name" value="FAD/NAD(P)-binding domain"/>
    <property type="match status" value="2"/>
</dbReference>
<feature type="binding site" evidence="9">
    <location>
        <begin position="353"/>
        <end position="367"/>
    </location>
    <ligand>
        <name>NAD(+)</name>
        <dbReference type="ChEBI" id="CHEBI:57540"/>
    </ligand>
</feature>
<dbReference type="InterPro" id="IPR036249">
    <property type="entry name" value="Thioredoxin-like_sf"/>
</dbReference>
<dbReference type="FunFam" id="3.50.50.60:FF:000007">
    <property type="entry name" value="Alkyl hydroperoxide reductase, F subunit"/>
    <property type="match status" value="1"/>
</dbReference>
<dbReference type="InterPro" id="IPR008255">
    <property type="entry name" value="Pyr_nucl-diS_OxRdtase_2_AS"/>
</dbReference>
<dbReference type="CDD" id="cd03026">
    <property type="entry name" value="AhpF_NTD_C"/>
    <property type="match status" value="1"/>
</dbReference>
<name>A0A1Y3YG68_9BACT</name>
<feature type="binding site" evidence="9">
    <location>
        <begin position="213"/>
        <end position="228"/>
    </location>
    <ligand>
        <name>FAD</name>
        <dbReference type="ChEBI" id="CHEBI:57692"/>
    </ligand>
</feature>
<reference evidence="14 15" key="1">
    <citation type="submission" date="2018-08" db="EMBL/GenBank/DDBJ databases">
        <title>A genome reference for cultivated species of the human gut microbiota.</title>
        <authorList>
            <person name="Zou Y."/>
            <person name="Xue W."/>
            <person name="Luo G."/>
        </authorList>
    </citation>
    <scope>NUCLEOTIDE SEQUENCE [LARGE SCALE GENOMIC DNA]</scope>
    <source>
        <strain evidence="14 15">AF16-14</strain>
    </source>
</reference>
<dbReference type="InterPro" id="IPR023753">
    <property type="entry name" value="FAD/NAD-binding_dom"/>
</dbReference>
<accession>A0A1Y3YG68</accession>
<dbReference type="InterPro" id="IPR036188">
    <property type="entry name" value="FAD/NAD-bd_sf"/>
</dbReference>
<dbReference type="Pfam" id="PF13192">
    <property type="entry name" value="Thioredoxin_3"/>
    <property type="match status" value="1"/>
</dbReference>
<evidence type="ECO:0000256" key="4">
    <source>
        <dbReference type="ARBA" id="ARBA00022827"/>
    </source>
</evidence>
<dbReference type="Proteomes" id="UP000284243">
    <property type="component" value="Unassembled WGS sequence"/>
</dbReference>
<evidence type="ECO:0000313" key="15">
    <source>
        <dbReference type="Proteomes" id="UP000284243"/>
    </source>
</evidence>
<organism evidence="14 15">
    <name type="scientific">Odoribacter splanchnicus</name>
    <dbReference type="NCBI Taxonomy" id="28118"/>
    <lineage>
        <taxon>Bacteria</taxon>
        <taxon>Pseudomonadati</taxon>
        <taxon>Bacteroidota</taxon>
        <taxon>Bacteroidia</taxon>
        <taxon>Bacteroidales</taxon>
        <taxon>Odoribacteraceae</taxon>
        <taxon>Odoribacter</taxon>
    </lineage>
</organism>
<gene>
    <name evidence="14" type="primary">ahpF</name>
    <name evidence="14" type="ORF">DWW57_09545</name>
    <name evidence="13" type="ORF">L0P03_00655</name>
</gene>
<dbReference type="PANTHER" id="PTHR48105">
    <property type="entry name" value="THIOREDOXIN REDUCTASE 1-RELATED-RELATED"/>
    <property type="match status" value="1"/>
</dbReference>
<dbReference type="RefSeq" id="WP_022159806.1">
    <property type="nucleotide sequence ID" value="NZ_BAABYK010000001.1"/>
</dbReference>
<dbReference type="EMBL" id="JAKNDN010000001">
    <property type="protein sequence ID" value="MCG4958367.1"/>
    <property type="molecule type" value="Genomic_DNA"/>
</dbReference>
<keyword evidence="5" id="KW-0560">Oxidoreductase</keyword>
<evidence type="ECO:0000256" key="8">
    <source>
        <dbReference type="ARBA" id="ARBA00023284"/>
    </source>
</evidence>
<dbReference type="GO" id="GO:0032991">
    <property type="term" value="C:protein-containing complex"/>
    <property type="evidence" value="ECO:0007669"/>
    <property type="project" value="UniProtKB-ARBA"/>
</dbReference>
<feature type="disulfide bond" description="Redox-active" evidence="10">
    <location>
        <begin position="341"/>
        <end position="344"/>
    </location>
</feature>
<dbReference type="AlphaFoldDB" id="A0A1Y3YG68"/>
<evidence type="ECO:0000259" key="11">
    <source>
        <dbReference type="Pfam" id="PF07992"/>
    </source>
</evidence>
<feature type="domain" description="FAD/NAD(P)-binding" evidence="11">
    <location>
        <begin position="212"/>
        <end position="498"/>
    </location>
</feature>
<evidence type="ECO:0000256" key="1">
    <source>
        <dbReference type="ARBA" id="ARBA00009333"/>
    </source>
</evidence>
<protein>
    <submittedName>
        <fullName evidence="14">Alkyl hydroperoxide reductase subunit F</fullName>
    </submittedName>
</protein>
<dbReference type="PROSITE" id="PS00573">
    <property type="entry name" value="PYRIDINE_REDOX_2"/>
    <property type="match status" value="1"/>
</dbReference>
<dbReference type="GO" id="GO:0051287">
    <property type="term" value="F:NAD binding"/>
    <property type="evidence" value="ECO:0007669"/>
    <property type="project" value="InterPro"/>
</dbReference>
<evidence type="ECO:0000256" key="2">
    <source>
        <dbReference type="ARBA" id="ARBA00011738"/>
    </source>
</evidence>
<dbReference type="GO" id="GO:0050660">
    <property type="term" value="F:flavin adenine dinucleotide binding"/>
    <property type="evidence" value="ECO:0007669"/>
    <property type="project" value="InterPro"/>
</dbReference>
<keyword evidence="8 10" id="KW-0676">Redox-active center</keyword>
<comment type="cofactor">
    <cofactor evidence="9">
        <name>FAD</name>
        <dbReference type="ChEBI" id="CHEBI:57692"/>
    </cofactor>
    <text evidence="9">Binds 1 FAD per subunit.</text>
</comment>
<dbReference type="PROSITE" id="PS51354">
    <property type="entry name" value="GLUTAREDOXIN_2"/>
    <property type="match status" value="1"/>
</dbReference>
<sequence length="517" mass="56282">MLETALKDQLRTIFAPLDSRYTFLIRLNPRHENRNELIELLEDVASCSEKINYRLEEGEGLEFELLKNEQKTRIKFRGIPNGHEFTSLLLAILNSDGKGKNIPDGSLQKRIAALKGPIRLTTYVSLTCTNCPDVVQALNLMAILNDNIEHEMVDGAINQAEVEALHIQGVPSVYADGKLIHVGRGEFGELLEKLEATYGSENTGQEIPEKKYDVLIVGGGPAGSSAAIYSARKGLKVAIIAERIGGQVKETVGIENLISIPYTTGSQLADNLRTHLQHYPIDLFEHRKVEKMEHTGKEKILSVTGGEKFVAPAIIIATGASWRRLNVPGETDYIGKGVAFCPHCDGPFYKGKHVAVIGGGNSGIEAAIDLAGICSKVTVFEFLEELKADQVLQEKAKSLPNVEILVNSQTTEVVGDKEKVTGIRTKDRTTGNERLFPLDGIFVQIGLAANSSAFKEIVATNRLGEIIIDAHCRTDIPGIYAAGDVSTVPYKQIIISMGEGAKAALSAFEDRIKGVLD</sequence>
<dbReference type="Pfam" id="PF07992">
    <property type="entry name" value="Pyr_redox_2"/>
    <property type="match status" value="1"/>
</dbReference>